<dbReference type="RefSeq" id="XP_012207677.1">
    <property type="nucleotide sequence ID" value="XM_012352287.1"/>
</dbReference>
<dbReference type="VEuPathDB" id="FungiDB:SPRG_13271"/>
<evidence type="ECO:0000313" key="2">
    <source>
        <dbReference type="Proteomes" id="UP000030745"/>
    </source>
</evidence>
<dbReference type="AlphaFoldDB" id="A0A067C4W4"/>
<dbReference type="Proteomes" id="UP000030745">
    <property type="component" value="Unassembled WGS sequence"/>
</dbReference>
<organism evidence="1 2">
    <name type="scientific">Saprolegnia parasitica (strain CBS 223.65)</name>
    <dbReference type="NCBI Taxonomy" id="695850"/>
    <lineage>
        <taxon>Eukaryota</taxon>
        <taxon>Sar</taxon>
        <taxon>Stramenopiles</taxon>
        <taxon>Oomycota</taxon>
        <taxon>Saprolegniomycetes</taxon>
        <taxon>Saprolegniales</taxon>
        <taxon>Saprolegniaceae</taxon>
        <taxon>Saprolegnia</taxon>
    </lineage>
</organism>
<accession>A0A067C4W4</accession>
<sequence length="278" mass="31711">MDDEAGFTKFVSGDTVYARARLLHRATTGRTTKRFVANWDLEDYLATMRRTPPPPVTRHVRDAARNLLSRLEKNQFYVHDERDINDLLALGLPRVRSLDELPAHAIDAILARDGSRSDALHKIALRLSAKLRRLQDERDGPRPRVVAMAAAKDTTDYAAASSTAAKKFMQYIHKAETHGCASFSEYLRWDRRRDDYGCEKRHLKFNWASEYDDDTAAAADAMQEMHLDTAHESFDAQENAVENGQRDDDDDDFDFCDDLLLAMAAPDALHNYNTKIMY</sequence>
<dbReference type="KEGG" id="spar:SPRG_13271"/>
<keyword evidence="2" id="KW-1185">Reference proteome</keyword>
<dbReference type="EMBL" id="KK583284">
    <property type="protein sequence ID" value="KDO21586.1"/>
    <property type="molecule type" value="Genomic_DNA"/>
</dbReference>
<evidence type="ECO:0000313" key="1">
    <source>
        <dbReference type="EMBL" id="KDO21586.1"/>
    </source>
</evidence>
<gene>
    <name evidence="1" type="ORF">SPRG_13271</name>
</gene>
<name>A0A067C4W4_SAPPC</name>
<protein>
    <submittedName>
        <fullName evidence="1">Uncharacterized protein</fullName>
    </submittedName>
</protein>
<dbReference type="GeneID" id="24135160"/>
<reference evidence="1 2" key="1">
    <citation type="journal article" date="2013" name="PLoS Genet.">
        <title>Distinctive expansion of potential virulence genes in the genome of the oomycete fish pathogen Saprolegnia parasitica.</title>
        <authorList>
            <person name="Jiang R.H."/>
            <person name="de Bruijn I."/>
            <person name="Haas B.J."/>
            <person name="Belmonte R."/>
            <person name="Lobach L."/>
            <person name="Christie J."/>
            <person name="van den Ackerveken G."/>
            <person name="Bottin A."/>
            <person name="Bulone V."/>
            <person name="Diaz-Moreno S.M."/>
            <person name="Dumas B."/>
            <person name="Fan L."/>
            <person name="Gaulin E."/>
            <person name="Govers F."/>
            <person name="Grenville-Briggs L.J."/>
            <person name="Horner N.R."/>
            <person name="Levin J.Z."/>
            <person name="Mammella M."/>
            <person name="Meijer H.J."/>
            <person name="Morris P."/>
            <person name="Nusbaum C."/>
            <person name="Oome S."/>
            <person name="Phillips A.J."/>
            <person name="van Rooyen D."/>
            <person name="Rzeszutek E."/>
            <person name="Saraiva M."/>
            <person name="Secombes C.J."/>
            <person name="Seidl M.F."/>
            <person name="Snel B."/>
            <person name="Stassen J.H."/>
            <person name="Sykes S."/>
            <person name="Tripathy S."/>
            <person name="van den Berg H."/>
            <person name="Vega-Arreguin J.C."/>
            <person name="Wawra S."/>
            <person name="Young S.K."/>
            <person name="Zeng Q."/>
            <person name="Dieguez-Uribeondo J."/>
            <person name="Russ C."/>
            <person name="Tyler B.M."/>
            <person name="van West P."/>
        </authorList>
    </citation>
    <scope>NUCLEOTIDE SEQUENCE [LARGE SCALE GENOMIC DNA]</scope>
    <source>
        <strain evidence="1 2">CBS 223.65</strain>
    </source>
</reference>
<proteinExistence type="predicted"/>